<organism evidence="1 2">
    <name type="scientific">Fusarium decemcellulare</name>
    <dbReference type="NCBI Taxonomy" id="57161"/>
    <lineage>
        <taxon>Eukaryota</taxon>
        <taxon>Fungi</taxon>
        <taxon>Dikarya</taxon>
        <taxon>Ascomycota</taxon>
        <taxon>Pezizomycotina</taxon>
        <taxon>Sordariomycetes</taxon>
        <taxon>Hypocreomycetidae</taxon>
        <taxon>Hypocreales</taxon>
        <taxon>Nectriaceae</taxon>
        <taxon>Fusarium</taxon>
        <taxon>Fusarium decemcellulare species complex</taxon>
    </lineage>
</organism>
<evidence type="ECO:0000313" key="2">
    <source>
        <dbReference type="Proteomes" id="UP001148629"/>
    </source>
</evidence>
<keyword evidence="2" id="KW-1185">Reference proteome</keyword>
<sequence length="319" mass="35767">MPLVEPAQDGEAEQPTERQPKAPPLFHVRPDDNDRQTAMFKNSHLRLLMKLTGLELLGPASEETPESAWVIPATVSADTLKDAIHYINQAEFSPPTFEEGVLAEHQLKRKAAPRKKAAFDDDEEGEPDDELLFPIGGPTTRKVIDEERPKKTRKRRRRSSALDEPDPKELEERRRKRRENDYEKARKIKSEEFVKDGDDEFDSEEDEAFFAPATTATILSDDEDTEEDATLAFIRKALSSAVEEDEIEGTLANGGDGDGRKRRRVSVESTSQDGDGDEEMGGMDKDAEKGEDDEDAAPVVGRRSRVRGPFIVDSDDDDE</sequence>
<accession>A0ACC1RNK7</accession>
<name>A0ACC1RNK7_9HYPO</name>
<reference evidence="1" key="1">
    <citation type="submission" date="2022-08" db="EMBL/GenBank/DDBJ databases">
        <title>Genome Sequence of Fusarium decemcellulare.</title>
        <authorList>
            <person name="Buettner E."/>
        </authorList>
    </citation>
    <scope>NUCLEOTIDE SEQUENCE</scope>
    <source>
        <strain evidence="1">Babe19</strain>
    </source>
</reference>
<protein>
    <submittedName>
        <fullName evidence="1">Uncharacterized protein</fullName>
    </submittedName>
</protein>
<comment type="caution">
    <text evidence="1">The sequence shown here is derived from an EMBL/GenBank/DDBJ whole genome shotgun (WGS) entry which is preliminary data.</text>
</comment>
<proteinExistence type="predicted"/>
<evidence type="ECO:0000313" key="1">
    <source>
        <dbReference type="EMBL" id="KAJ3522562.1"/>
    </source>
</evidence>
<dbReference type="Proteomes" id="UP001148629">
    <property type="component" value="Unassembled WGS sequence"/>
</dbReference>
<dbReference type="EMBL" id="JANRMS010002421">
    <property type="protein sequence ID" value="KAJ3522562.1"/>
    <property type="molecule type" value="Genomic_DNA"/>
</dbReference>
<gene>
    <name evidence="1" type="ORF">NM208_g12801</name>
</gene>